<dbReference type="AlphaFoldDB" id="A0A3P8B3V2"/>
<dbReference type="GO" id="GO:0005759">
    <property type="term" value="C:mitochondrial matrix"/>
    <property type="evidence" value="ECO:0007669"/>
    <property type="project" value="UniProtKB-SubCell"/>
</dbReference>
<comment type="similarity">
    <text evidence="2 6">Belongs to the complex I LYR family. SDHAF3 subfamily.</text>
</comment>
<dbReference type="CDD" id="cd20270">
    <property type="entry name" value="Complex1_LYR_SDHAF3_LYRM10"/>
    <property type="match status" value="1"/>
</dbReference>
<evidence type="ECO:0000256" key="4">
    <source>
        <dbReference type="ARBA" id="ARBA00023128"/>
    </source>
</evidence>
<accession>A0A3P8B3V2</accession>
<evidence type="ECO:0000256" key="1">
    <source>
        <dbReference type="ARBA" id="ARBA00004305"/>
    </source>
</evidence>
<evidence type="ECO:0000256" key="2">
    <source>
        <dbReference type="ARBA" id="ARBA00006020"/>
    </source>
</evidence>
<dbReference type="InterPro" id="IPR008381">
    <property type="entry name" value="SDHAF3/Sdh7"/>
</dbReference>
<sequence>MYKFILTLHRSLPPHLREIGDKYVKTEFKKHKDVKPGFVQPFMVEWTFDYLRNVCPIHSHRLFLISSAGSWFVLSHSRPLLIVSGQWMLSILSGQLLINTCTSLMIIVVVLQVSAPYSRTVLTLVWKIMTLILVDR</sequence>
<reference evidence="7 8" key="1">
    <citation type="submission" date="2018-11" db="EMBL/GenBank/DDBJ databases">
        <authorList>
            <consortium name="Pathogen Informatics"/>
        </authorList>
    </citation>
    <scope>NUCLEOTIDE SEQUENCE [LARGE SCALE GENOMIC DNA]</scope>
    <source>
        <strain evidence="7 8">Zambia</strain>
    </source>
</reference>
<dbReference type="PANTHER" id="PTHR13137">
    <property type="entry name" value="DC11 ACN9 HOMOLOG"/>
    <property type="match status" value="1"/>
</dbReference>
<dbReference type="Pfam" id="PF13233">
    <property type="entry name" value="Complex1_LYR_2"/>
    <property type="match status" value="1"/>
</dbReference>
<name>A0A3P8B3V2_9TREM</name>
<gene>
    <name evidence="7" type="ORF">SMRZ_LOCUS5534</name>
</gene>
<protein>
    <recommendedName>
        <fullName evidence="6">Succinate dehydrogenase assembly factor 3</fullName>
        <shortName evidence="6">SDH assembly factor 3</shortName>
        <shortName evidence="6">SDHAF3</shortName>
    </recommendedName>
</protein>
<keyword evidence="4 6" id="KW-0496">Mitochondrion</keyword>
<dbReference type="GO" id="GO:0006105">
    <property type="term" value="P:succinate metabolic process"/>
    <property type="evidence" value="ECO:0007669"/>
    <property type="project" value="TreeGrafter"/>
</dbReference>
<keyword evidence="8" id="KW-1185">Reference proteome</keyword>
<evidence type="ECO:0000256" key="6">
    <source>
        <dbReference type="RuleBase" id="RU368039"/>
    </source>
</evidence>
<dbReference type="Proteomes" id="UP000277204">
    <property type="component" value="Unassembled WGS sequence"/>
</dbReference>
<dbReference type="GO" id="GO:0005758">
    <property type="term" value="C:mitochondrial intermembrane space"/>
    <property type="evidence" value="ECO:0007669"/>
    <property type="project" value="TreeGrafter"/>
</dbReference>
<comment type="subcellular location">
    <subcellularLocation>
        <location evidence="1 6">Mitochondrion matrix</location>
    </subcellularLocation>
</comment>
<dbReference type="PANTHER" id="PTHR13137:SF6">
    <property type="entry name" value="SUCCINATE DEHYDROGENASE ASSEMBLY FACTOR 3, MITOCHONDRIAL"/>
    <property type="match status" value="1"/>
</dbReference>
<evidence type="ECO:0000313" key="7">
    <source>
        <dbReference type="EMBL" id="VDO66582.1"/>
    </source>
</evidence>
<evidence type="ECO:0000256" key="3">
    <source>
        <dbReference type="ARBA" id="ARBA00022946"/>
    </source>
</evidence>
<proteinExistence type="inferred from homology"/>
<organism evidence="7 8">
    <name type="scientific">Schistosoma margrebowiei</name>
    <dbReference type="NCBI Taxonomy" id="48269"/>
    <lineage>
        <taxon>Eukaryota</taxon>
        <taxon>Metazoa</taxon>
        <taxon>Spiralia</taxon>
        <taxon>Lophotrochozoa</taxon>
        <taxon>Platyhelminthes</taxon>
        <taxon>Trematoda</taxon>
        <taxon>Digenea</taxon>
        <taxon>Strigeidida</taxon>
        <taxon>Schistosomatoidea</taxon>
        <taxon>Schistosomatidae</taxon>
        <taxon>Schistosoma</taxon>
    </lineage>
</organism>
<comment type="function">
    <text evidence="6">Plays an essential role in the assembly of succinate dehydrogenase (SDH), an enzyme complex (also referred to as respiratory complex II) that is a component of both the tricarboxylic acid (TCA) cycle and the mitochondrial electron transport chain, and which couples the oxidation of succinate to fumarate with the reduction of ubiquinone (coenzyme Q) to ubiquinol. Promotes maturation of the iron-sulfur protein subunit of the SDH catalytic dimer, protecting it from the deleterious effects of oxidants. May act together with SDHAF1.</text>
</comment>
<keyword evidence="5 6" id="KW-0143">Chaperone</keyword>
<evidence type="ECO:0000313" key="8">
    <source>
        <dbReference type="Proteomes" id="UP000277204"/>
    </source>
</evidence>
<dbReference type="EMBL" id="UZAI01001926">
    <property type="protein sequence ID" value="VDO66582.1"/>
    <property type="molecule type" value="Genomic_DNA"/>
</dbReference>
<comment type="subunit">
    <text evidence="6">Interacts with the iron-sulfur protein subunit within the SDH catalytic dimer.</text>
</comment>
<evidence type="ECO:0000256" key="5">
    <source>
        <dbReference type="ARBA" id="ARBA00023186"/>
    </source>
</evidence>
<keyword evidence="3" id="KW-0809">Transit peptide</keyword>
<dbReference type="GO" id="GO:0034553">
    <property type="term" value="P:mitochondrial respiratory chain complex II assembly"/>
    <property type="evidence" value="ECO:0007669"/>
    <property type="project" value="UniProtKB-UniRule"/>
</dbReference>